<keyword evidence="3" id="KW-1185">Reference proteome</keyword>
<sequence length="302" mass="32353">MTLHLQTALVVLSGVLVVGGLVVLVRALVPATPRLSDALDLLALDSPVPAGGPSESGGGERSRLDRVGAWLHRRSPQPVTEHQLQLLELRGQSIAAFYSEKLVMALVGAALPLLVGSCALLVFGLSLSVPVIGTVLGLVIGWFVPDIALRRGERASRGAASEALFTYFDLVVLERLANRSGTQALQAAASMSSSPLFLRIQAALERARLEQRPPWPELKRLAEQLDMPQLADLADVTSLEESGAALSDTLRARVRELRDAHRSELTIAAQQVSERMSVVMVIPALVFGLIFLVPPLLRLIGP</sequence>
<keyword evidence="1" id="KW-1133">Transmembrane helix</keyword>
<comment type="caution">
    <text evidence="2">The sequence shown here is derived from an EMBL/GenBank/DDBJ whole genome shotgun (WGS) entry which is preliminary data.</text>
</comment>
<dbReference type="EMBL" id="QOUI01000003">
    <property type="protein sequence ID" value="RCK70448.1"/>
    <property type="molecule type" value="Genomic_DNA"/>
</dbReference>
<name>A0A367YX93_9ACTN</name>
<evidence type="ECO:0000313" key="3">
    <source>
        <dbReference type="Proteomes" id="UP000252770"/>
    </source>
</evidence>
<dbReference type="Proteomes" id="UP000252770">
    <property type="component" value="Unassembled WGS sequence"/>
</dbReference>
<organism evidence="2 3">
    <name type="scientific">Desertihabitans brevis</name>
    <dbReference type="NCBI Taxonomy" id="2268447"/>
    <lineage>
        <taxon>Bacteria</taxon>
        <taxon>Bacillati</taxon>
        <taxon>Actinomycetota</taxon>
        <taxon>Actinomycetes</taxon>
        <taxon>Propionibacteriales</taxon>
        <taxon>Propionibacteriaceae</taxon>
        <taxon>Desertihabitans</taxon>
    </lineage>
</organism>
<dbReference type="PANTHER" id="PTHR35007">
    <property type="entry name" value="INTEGRAL MEMBRANE PROTEIN-RELATED"/>
    <property type="match status" value="1"/>
</dbReference>
<dbReference type="PANTHER" id="PTHR35007:SF1">
    <property type="entry name" value="PILUS ASSEMBLY PROTEIN"/>
    <property type="match status" value="1"/>
</dbReference>
<feature type="transmembrane region" description="Helical" evidence="1">
    <location>
        <begin position="278"/>
        <end position="297"/>
    </location>
</feature>
<feature type="transmembrane region" description="Helical" evidence="1">
    <location>
        <begin position="6"/>
        <end position="29"/>
    </location>
</feature>
<evidence type="ECO:0000313" key="2">
    <source>
        <dbReference type="EMBL" id="RCK70448.1"/>
    </source>
</evidence>
<reference evidence="2 3" key="1">
    <citation type="submission" date="2018-07" db="EMBL/GenBank/DDBJ databases">
        <title>Desertimonas flava gen. nov. sp. nov.</title>
        <authorList>
            <person name="Liu S."/>
        </authorList>
    </citation>
    <scope>NUCLEOTIDE SEQUENCE [LARGE SCALE GENOMIC DNA]</scope>
    <source>
        <strain evidence="2 3">16Sb5-5</strain>
    </source>
</reference>
<evidence type="ECO:0008006" key="4">
    <source>
        <dbReference type="Google" id="ProtNLM"/>
    </source>
</evidence>
<feature type="transmembrane region" description="Helical" evidence="1">
    <location>
        <begin position="129"/>
        <end position="149"/>
    </location>
</feature>
<proteinExistence type="predicted"/>
<keyword evidence="1" id="KW-0472">Membrane</keyword>
<protein>
    <recommendedName>
        <fullName evidence="4">Type II secretion system protein GspF domain-containing protein</fullName>
    </recommendedName>
</protein>
<evidence type="ECO:0000256" key="1">
    <source>
        <dbReference type="SAM" id="Phobius"/>
    </source>
</evidence>
<keyword evidence="1" id="KW-0812">Transmembrane</keyword>
<accession>A0A367YX93</accession>
<dbReference type="RefSeq" id="WP_114125991.1">
    <property type="nucleotide sequence ID" value="NZ_QOUI01000003.1"/>
</dbReference>
<gene>
    <name evidence="2" type="ORF">DT076_07345</name>
</gene>
<dbReference type="AlphaFoldDB" id="A0A367YX93"/>